<dbReference type="EMBL" id="JAWJAV010000005">
    <property type="protein sequence ID" value="MDV2621791.1"/>
    <property type="molecule type" value="Genomic_DNA"/>
</dbReference>
<name>A0AAW8YJ44_PEDAC</name>
<comment type="caution">
    <text evidence="3">The sequence shown here is derived from an EMBL/GenBank/DDBJ whole genome shotgun (WGS) entry which is preliminary data.</text>
</comment>
<dbReference type="RefSeq" id="WP_008841697.1">
    <property type="nucleotide sequence ID" value="NZ_CP066046.1"/>
</dbReference>
<dbReference type="SUPFAM" id="SSF50118">
    <property type="entry name" value="Cell growth inhibitor/plasmid maintenance toxic component"/>
    <property type="match status" value="1"/>
</dbReference>
<dbReference type="InterPro" id="IPR011067">
    <property type="entry name" value="Plasmid_toxin/cell-grow_inhib"/>
</dbReference>
<comment type="similarity">
    <text evidence="1">Belongs to the PemK/MazF family.</text>
</comment>
<dbReference type="EC" id="3.1.-.-" evidence="3"/>
<dbReference type="PANTHER" id="PTHR33988:SF3">
    <property type="entry name" value="ENDORIBONUCLEASE TOXIN CHPB-RELATED"/>
    <property type="match status" value="1"/>
</dbReference>
<dbReference type="AlphaFoldDB" id="A0AAW8YJ44"/>
<dbReference type="Proteomes" id="UP001280897">
    <property type="component" value="Unassembled WGS sequence"/>
</dbReference>
<keyword evidence="2" id="KW-1277">Toxin-antitoxin system</keyword>
<reference evidence="3" key="1">
    <citation type="journal article" date="2023" name="PeerJ">
        <title>Selection and evaluation of lactic acid bacteria from chicken feces in Thailand as potential probiotics.</title>
        <authorList>
            <person name="Khurajog B."/>
            <person name="Disastra Y."/>
            <person name="Lawwyne L.D."/>
            <person name="Sirichokchatchawan W."/>
            <person name="Niyomtham W."/>
            <person name="Yindee J."/>
            <person name="Hampson D.J."/>
            <person name="Prapasarakul N."/>
        </authorList>
    </citation>
    <scope>NUCLEOTIDE SEQUENCE</scope>
    <source>
        <strain evidence="3">BF9</strain>
    </source>
</reference>
<proteinExistence type="inferred from homology"/>
<dbReference type="GO" id="GO:0003677">
    <property type="term" value="F:DNA binding"/>
    <property type="evidence" value="ECO:0007669"/>
    <property type="project" value="InterPro"/>
</dbReference>
<accession>A0AAW8YJ44</accession>
<protein>
    <submittedName>
        <fullName evidence="3">Type II toxin-antitoxin system PemK/MazF family toxin</fullName>
        <ecNumber evidence="3">3.1.-.-</ecNumber>
    </submittedName>
</protein>
<dbReference type="GO" id="GO:0016075">
    <property type="term" value="P:rRNA catabolic process"/>
    <property type="evidence" value="ECO:0007669"/>
    <property type="project" value="TreeGrafter"/>
</dbReference>
<sequence>MNSQNNEYIPDKQDLIEIDFDPAVGKEIKKRRLALVISNRGYSQVTGLVVIAPITHANNNRLKDFFVPVVSAKVSGYVNPLQFFTYDFRKRHARKLDLLPTPAFVEVRQCILNIMD</sequence>
<keyword evidence="3" id="KW-0378">Hydrolase</keyword>
<dbReference type="GO" id="GO:0004521">
    <property type="term" value="F:RNA endonuclease activity"/>
    <property type="evidence" value="ECO:0007669"/>
    <property type="project" value="TreeGrafter"/>
</dbReference>
<dbReference type="Pfam" id="PF02452">
    <property type="entry name" value="PemK_toxin"/>
    <property type="match status" value="1"/>
</dbReference>
<reference evidence="3" key="2">
    <citation type="submission" date="2023-10" db="EMBL/GenBank/DDBJ databases">
        <authorList>
            <person name="Khurajog B."/>
        </authorList>
    </citation>
    <scope>NUCLEOTIDE SEQUENCE</scope>
    <source>
        <strain evidence="3">BF9</strain>
    </source>
</reference>
<evidence type="ECO:0000313" key="3">
    <source>
        <dbReference type="EMBL" id="MDV2621791.1"/>
    </source>
</evidence>
<dbReference type="PANTHER" id="PTHR33988">
    <property type="entry name" value="ENDORIBONUCLEASE MAZF-RELATED"/>
    <property type="match status" value="1"/>
</dbReference>
<evidence type="ECO:0000256" key="2">
    <source>
        <dbReference type="ARBA" id="ARBA00022649"/>
    </source>
</evidence>
<dbReference type="GO" id="GO:0016787">
    <property type="term" value="F:hydrolase activity"/>
    <property type="evidence" value="ECO:0007669"/>
    <property type="project" value="UniProtKB-KW"/>
</dbReference>
<dbReference type="GO" id="GO:0006402">
    <property type="term" value="P:mRNA catabolic process"/>
    <property type="evidence" value="ECO:0007669"/>
    <property type="project" value="TreeGrafter"/>
</dbReference>
<dbReference type="InterPro" id="IPR003477">
    <property type="entry name" value="PemK-like"/>
</dbReference>
<evidence type="ECO:0000256" key="1">
    <source>
        <dbReference type="ARBA" id="ARBA00007521"/>
    </source>
</evidence>
<dbReference type="Gene3D" id="2.30.30.110">
    <property type="match status" value="1"/>
</dbReference>
<organism evidence="3 4">
    <name type="scientific">Pediococcus acidilactici</name>
    <dbReference type="NCBI Taxonomy" id="1254"/>
    <lineage>
        <taxon>Bacteria</taxon>
        <taxon>Bacillati</taxon>
        <taxon>Bacillota</taxon>
        <taxon>Bacilli</taxon>
        <taxon>Lactobacillales</taxon>
        <taxon>Lactobacillaceae</taxon>
        <taxon>Pediococcus</taxon>
        <taxon>Pediococcus acidilactici group</taxon>
    </lineage>
</organism>
<evidence type="ECO:0000313" key="4">
    <source>
        <dbReference type="Proteomes" id="UP001280897"/>
    </source>
</evidence>
<gene>
    <name evidence="3" type="ORF">R0G89_08625</name>
</gene>